<dbReference type="EMBL" id="BAABAS010000016">
    <property type="protein sequence ID" value="GAA4237153.1"/>
    <property type="molecule type" value="Genomic_DNA"/>
</dbReference>
<evidence type="ECO:0000256" key="2">
    <source>
        <dbReference type="ARBA" id="ARBA00023125"/>
    </source>
</evidence>
<proteinExistence type="predicted"/>
<protein>
    <submittedName>
        <fullName evidence="7">TetR/AcrR family transcriptional regulator</fullName>
    </submittedName>
</protein>
<evidence type="ECO:0000256" key="4">
    <source>
        <dbReference type="PROSITE-ProRule" id="PRU00335"/>
    </source>
</evidence>
<gene>
    <name evidence="7" type="ORF">GCM10022254_48480</name>
</gene>
<feature type="DNA-binding region" description="H-T-H motif" evidence="4">
    <location>
        <begin position="75"/>
        <end position="94"/>
    </location>
</feature>
<comment type="caution">
    <text evidence="7">The sequence shown here is derived from an EMBL/GenBank/DDBJ whole genome shotgun (WGS) entry which is preliminary data.</text>
</comment>
<evidence type="ECO:0000313" key="8">
    <source>
        <dbReference type="Proteomes" id="UP001501710"/>
    </source>
</evidence>
<evidence type="ECO:0000256" key="3">
    <source>
        <dbReference type="ARBA" id="ARBA00023163"/>
    </source>
</evidence>
<feature type="region of interest" description="Disordered" evidence="5">
    <location>
        <begin position="1"/>
        <end position="25"/>
    </location>
</feature>
<dbReference type="Pfam" id="PF02909">
    <property type="entry name" value="TetR_C_1"/>
    <property type="match status" value="1"/>
</dbReference>
<keyword evidence="1" id="KW-0805">Transcription regulation</keyword>
<dbReference type="InterPro" id="IPR001647">
    <property type="entry name" value="HTH_TetR"/>
</dbReference>
<organism evidence="7 8">
    <name type="scientific">Actinomadura meridiana</name>
    <dbReference type="NCBI Taxonomy" id="559626"/>
    <lineage>
        <taxon>Bacteria</taxon>
        <taxon>Bacillati</taxon>
        <taxon>Actinomycetota</taxon>
        <taxon>Actinomycetes</taxon>
        <taxon>Streptosporangiales</taxon>
        <taxon>Thermomonosporaceae</taxon>
        <taxon>Actinomadura</taxon>
    </lineage>
</organism>
<evidence type="ECO:0000256" key="1">
    <source>
        <dbReference type="ARBA" id="ARBA00023015"/>
    </source>
</evidence>
<dbReference type="PANTHER" id="PTHR30055">
    <property type="entry name" value="HTH-TYPE TRANSCRIPTIONAL REGULATOR RUTR"/>
    <property type="match status" value="1"/>
</dbReference>
<keyword evidence="2 4" id="KW-0238">DNA-binding</keyword>
<keyword evidence="3" id="KW-0804">Transcription</keyword>
<dbReference type="Gene3D" id="1.10.10.60">
    <property type="entry name" value="Homeodomain-like"/>
    <property type="match status" value="1"/>
</dbReference>
<feature type="compositionally biased region" description="Gly residues" evidence="5">
    <location>
        <begin position="1"/>
        <end position="11"/>
    </location>
</feature>
<sequence>MTGHQAGAGHGKSGRTMTTEHGDERDLGRSLRLLWGDRTRPPRGRPPALDLGRIVAAAVEVADELAVTEGLEALSMRSIANRLGIGTMSLYRYVPGKSELLDLMLDHVVEPHERDVLDGLGWREILSADAHGHWRLCLDHPWYPFVDQSRPLLGPNSLRGLDQLIGALRPFGPDDRSLMMVIGVQYDYVNGAARGHINERRAVARTGVTNEEFWAEQAPTLESALRGGAFPTMADLDPHAFDFSQEQLFEFGLSRLHEGFASVFDGPAGQGRAGAG</sequence>
<evidence type="ECO:0000256" key="5">
    <source>
        <dbReference type="SAM" id="MobiDB-lite"/>
    </source>
</evidence>
<keyword evidence="8" id="KW-1185">Reference proteome</keyword>
<dbReference type="PANTHER" id="PTHR30055:SF151">
    <property type="entry name" value="TRANSCRIPTIONAL REGULATORY PROTEIN"/>
    <property type="match status" value="1"/>
</dbReference>
<name>A0ABP8CBX2_9ACTN</name>
<accession>A0ABP8CBX2</accession>
<dbReference type="Pfam" id="PF00440">
    <property type="entry name" value="TetR_N"/>
    <property type="match status" value="1"/>
</dbReference>
<dbReference type="RefSeq" id="WP_344900409.1">
    <property type="nucleotide sequence ID" value="NZ_BAABAS010000016.1"/>
</dbReference>
<reference evidence="8" key="1">
    <citation type="journal article" date="2019" name="Int. J. Syst. Evol. Microbiol.">
        <title>The Global Catalogue of Microorganisms (GCM) 10K type strain sequencing project: providing services to taxonomists for standard genome sequencing and annotation.</title>
        <authorList>
            <consortium name="The Broad Institute Genomics Platform"/>
            <consortium name="The Broad Institute Genome Sequencing Center for Infectious Disease"/>
            <person name="Wu L."/>
            <person name="Ma J."/>
        </authorList>
    </citation>
    <scope>NUCLEOTIDE SEQUENCE [LARGE SCALE GENOMIC DNA]</scope>
    <source>
        <strain evidence="8">JCM 17440</strain>
    </source>
</reference>
<dbReference type="SUPFAM" id="SSF48498">
    <property type="entry name" value="Tetracyclin repressor-like, C-terminal domain"/>
    <property type="match status" value="1"/>
</dbReference>
<dbReference type="InterPro" id="IPR036271">
    <property type="entry name" value="Tet_transcr_reg_TetR-rel_C_sf"/>
</dbReference>
<dbReference type="InterPro" id="IPR050109">
    <property type="entry name" value="HTH-type_TetR-like_transc_reg"/>
</dbReference>
<evidence type="ECO:0000313" key="7">
    <source>
        <dbReference type="EMBL" id="GAA4237153.1"/>
    </source>
</evidence>
<dbReference type="InterPro" id="IPR009057">
    <property type="entry name" value="Homeodomain-like_sf"/>
</dbReference>
<dbReference type="PROSITE" id="PS50977">
    <property type="entry name" value="HTH_TETR_2"/>
    <property type="match status" value="1"/>
</dbReference>
<dbReference type="Gene3D" id="1.10.357.10">
    <property type="entry name" value="Tetracycline Repressor, domain 2"/>
    <property type="match status" value="1"/>
</dbReference>
<dbReference type="Proteomes" id="UP001501710">
    <property type="component" value="Unassembled WGS sequence"/>
</dbReference>
<dbReference type="InterPro" id="IPR004111">
    <property type="entry name" value="Repressor_TetR_C"/>
</dbReference>
<evidence type="ECO:0000259" key="6">
    <source>
        <dbReference type="PROSITE" id="PS50977"/>
    </source>
</evidence>
<feature type="domain" description="HTH tetR-type" evidence="6">
    <location>
        <begin position="52"/>
        <end position="112"/>
    </location>
</feature>
<dbReference type="SUPFAM" id="SSF46689">
    <property type="entry name" value="Homeodomain-like"/>
    <property type="match status" value="1"/>
</dbReference>